<feature type="transmembrane region" description="Helical" evidence="1">
    <location>
        <begin position="35"/>
        <end position="54"/>
    </location>
</feature>
<comment type="caution">
    <text evidence="2">The sequence shown here is derived from an EMBL/GenBank/DDBJ whole genome shotgun (WGS) entry which is preliminary data.</text>
</comment>
<keyword evidence="1" id="KW-0812">Transmembrane</keyword>
<evidence type="ECO:0008006" key="4">
    <source>
        <dbReference type="Google" id="ProtNLM"/>
    </source>
</evidence>
<accession>A0AAV1SMB6</accession>
<sequence>MSSPYLVLCGSLLSLCWRWSELVELASAGGLPFSGLIIGPLDCLCGLGFWFGWLRFGLVGFAPWPLLLVGLIILCYGCPGLGRLDMSAGSISMPSLVLLTTGPYRIRLHQSGSSIVFKPLFVLRRAAALDALSCWLPHLSRGFTPALTLYLAYCFRSYLLLSISYHAVSFSSRFVDSRASSPFAL</sequence>
<dbReference type="AlphaFoldDB" id="A0AAV1SMB6"/>
<feature type="transmembrane region" description="Helical" evidence="1">
    <location>
        <begin position="147"/>
        <end position="168"/>
    </location>
</feature>
<organism evidence="2 3">
    <name type="scientific">Dovyalis caffra</name>
    <dbReference type="NCBI Taxonomy" id="77055"/>
    <lineage>
        <taxon>Eukaryota</taxon>
        <taxon>Viridiplantae</taxon>
        <taxon>Streptophyta</taxon>
        <taxon>Embryophyta</taxon>
        <taxon>Tracheophyta</taxon>
        <taxon>Spermatophyta</taxon>
        <taxon>Magnoliopsida</taxon>
        <taxon>eudicotyledons</taxon>
        <taxon>Gunneridae</taxon>
        <taxon>Pentapetalae</taxon>
        <taxon>rosids</taxon>
        <taxon>fabids</taxon>
        <taxon>Malpighiales</taxon>
        <taxon>Salicaceae</taxon>
        <taxon>Flacourtieae</taxon>
        <taxon>Dovyalis</taxon>
    </lineage>
</organism>
<dbReference type="EMBL" id="CAWUPB010001194">
    <property type="protein sequence ID" value="CAK7352210.1"/>
    <property type="molecule type" value="Genomic_DNA"/>
</dbReference>
<feature type="transmembrane region" description="Helical" evidence="1">
    <location>
        <begin position="61"/>
        <end position="82"/>
    </location>
</feature>
<gene>
    <name evidence="2" type="ORF">DCAF_LOCUS24108</name>
</gene>
<keyword evidence="3" id="KW-1185">Reference proteome</keyword>
<evidence type="ECO:0000313" key="2">
    <source>
        <dbReference type="EMBL" id="CAK7352210.1"/>
    </source>
</evidence>
<keyword evidence="1" id="KW-0472">Membrane</keyword>
<evidence type="ECO:0000313" key="3">
    <source>
        <dbReference type="Proteomes" id="UP001314170"/>
    </source>
</evidence>
<name>A0AAV1SMB6_9ROSI</name>
<proteinExistence type="predicted"/>
<dbReference type="Proteomes" id="UP001314170">
    <property type="component" value="Unassembled WGS sequence"/>
</dbReference>
<evidence type="ECO:0000256" key="1">
    <source>
        <dbReference type="SAM" id="Phobius"/>
    </source>
</evidence>
<protein>
    <recommendedName>
        <fullName evidence="4">Cytochrome c biogenesis B</fullName>
    </recommendedName>
</protein>
<reference evidence="2 3" key="1">
    <citation type="submission" date="2024-01" db="EMBL/GenBank/DDBJ databases">
        <authorList>
            <person name="Waweru B."/>
        </authorList>
    </citation>
    <scope>NUCLEOTIDE SEQUENCE [LARGE SCALE GENOMIC DNA]</scope>
</reference>
<keyword evidence="1" id="KW-1133">Transmembrane helix</keyword>